<dbReference type="Proteomes" id="UP001165541">
    <property type="component" value="Unassembled WGS sequence"/>
</dbReference>
<dbReference type="SUPFAM" id="SSF103481">
    <property type="entry name" value="Multidrug resistance efflux transporter EmrE"/>
    <property type="match status" value="2"/>
</dbReference>
<dbReference type="EMBL" id="JAMKFE010000013">
    <property type="protein sequence ID" value="MCM5681608.1"/>
    <property type="molecule type" value="Genomic_DNA"/>
</dbReference>
<feature type="transmembrane region" description="Helical" evidence="5">
    <location>
        <begin position="140"/>
        <end position="159"/>
    </location>
</feature>
<dbReference type="InterPro" id="IPR050638">
    <property type="entry name" value="AA-Vitamin_Transporters"/>
</dbReference>
<sequence>MPASHLLLALAVVFVWGTNFVVIKLGLAELPPFLFAALRFALSAFPFLLFIRRPPVRWRTLATFGVVLGAGQFGLLFLAMRTSISPGMASLVVQTQVFFTIGLSIALKGERLTRVQWLALALAVAGMGVIALLSDGTTTLLGLALVLAAAFCWACANLVAQSAGRVDVLAFMVWSSLFSVPPLLALSLVFEGSQLIGTALTGASWSAWSAVVWQAVGNTLFAYAAWNWLLSRHPTATVAPSALLVPVFGMGAAAWWLSEPLPGWKLAAAALVIAGLALNVLAARMSAARTALS</sequence>
<dbReference type="RefSeq" id="WP_251780093.1">
    <property type="nucleotide sequence ID" value="NZ_JAMKFE010000013.1"/>
</dbReference>
<reference evidence="7" key="1">
    <citation type="submission" date="2022-05" db="EMBL/GenBank/DDBJ databases">
        <title>Schlegelella sp. nov., isolated from mangrove soil.</title>
        <authorList>
            <person name="Liu Y."/>
            <person name="Ge X."/>
            <person name="Liu W."/>
        </authorList>
    </citation>
    <scope>NUCLEOTIDE SEQUENCE</scope>
    <source>
        <strain evidence="7">S2-27</strain>
    </source>
</reference>
<feature type="domain" description="EamA" evidence="6">
    <location>
        <begin position="141"/>
        <end position="280"/>
    </location>
</feature>
<gene>
    <name evidence="7" type="ORF">M8A51_18945</name>
</gene>
<feature type="transmembrane region" description="Helical" evidence="5">
    <location>
        <begin position="171"/>
        <end position="190"/>
    </location>
</feature>
<name>A0ABT0YS90_9BURK</name>
<protein>
    <submittedName>
        <fullName evidence="7">EamA family transporter</fullName>
    </submittedName>
</protein>
<keyword evidence="8" id="KW-1185">Reference proteome</keyword>
<feature type="transmembrane region" description="Helical" evidence="5">
    <location>
        <begin position="237"/>
        <end position="257"/>
    </location>
</feature>
<keyword evidence="4 5" id="KW-0472">Membrane</keyword>
<feature type="transmembrane region" description="Helical" evidence="5">
    <location>
        <begin position="263"/>
        <end position="283"/>
    </location>
</feature>
<accession>A0ABT0YS90</accession>
<feature type="transmembrane region" description="Helical" evidence="5">
    <location>
        <begin position="117"/>
        <end position="134"/>
    </location>
</feature>
<dbReference type="PANTHER" id="PTHR32322">
    <property type="entry name" value="INNER MEMBRANE TRANSPORTER"/>
    <property type="match status" value="1"/>
</dbReference>
<organism evidence="7 8">
    <name type="scientific">Caldimonas mangrovi</name>
    <dbReference type="NCBI Taxonomy" id="2944811"/>
    <lineage>
        <taxon>Bacteria</taxon>
        <taxon>Pseudomonadati</taxon>
        <taxon>Pseudomonadota</taxon>
        <taxon>Betaproteobacteria</taxon>
        <taxon>Burkholderiales</taxon>
        <taxon>Sphaerotilaceae</taxon>
        <taxon>Caldimonas</taxon>
    </lineage>
</organism>
<evidence type="ECO:0000313" key="8">
    <source>
        <dbReference type="Proteomes" id="UP001165541"/>
    </source>
</evidence>
<evidence type="ECO:0000256" key="1">
    <source>
        <dbReference type="ARBA" id="ARBA00004141"/>
    </source>
</evidence>
<evidence type="ECO:0000256" key="5">
    <source>
        <dbReference type="SAM" id="Phobius"/>
    </source>
</evidence>
<keyword evidence="2 5" id="KW-0812">Transmembrane</keyword>
<comment type="caution">
    <text evidence="7">The sequence shown here is derived from an EMBL/GenBank/DDBJ whole genome shotgun (WGS) entry which is preliminary data.</text>
</comment>
<feature type="transmembrane region" description="Helical" evidence="5">
    <location>
        <begin position="33"/>
        <end position="51"/>
    </location>
</feature>
<dbReference type="InterPro" id="IPR037185">
    <property type="entry name" value="EmrE-like"/>
</dbReference>
<evidence type="ECO:0000256" key="4">
    <source>
        <dbReference type="ARBA" id="ARBA00023136"/>
    </source>
</evidence>
<feature type="transmembrane region" description="Helical" evidence="5">
    <location>
        <begin position="84"/>
        <end position="105"/>
    </location>
</feature>
<dbReference type="PANTHER" id="PTHR32322:SF9">
    <property type="entry name" value="AMINO-ACID METABOLITE EFFLUX PUMP-RELATED"/>
    <property type="match status" value="1"/>
</dbReference>
<evidence type="ECO:0000313" key="7">
    <source>
        <dbReference type="EMBL" id="MCM5681608.1"/>
    </source>
</evidence>
<comment type="subcellular location">
    <subcellularLocation>
        <location evidence="1">Membrane</location>
        <topology evidence="1">Multi-pass membrane protein</topology>
    </subcellularLocation>
</comment>
<feature type="transmembrane region" description="Helical" evidence="5">
    <location>
        <begin position="210"/>
        <end position="230"/>
    </location>
</feature>
<evidence type="ECO:0000256" key="3">
    <source>
        <dbReference type="ARBA" id="ARBA00022989"/>
    </source>
</evidence>
<feature type="domain" description="EamA" evidence="6">
    <location>
        <begin position="6"/>
        <end position="130"/>
    </location>
</feature>
<dbReference type="InterPro" id="IPR000620">
    <property type="entry name" value="EamA_dom"/>
</dbReference>
<evidence type="ECO:0000259" key="6">
    <source>
        <dbReference type="Pfam" id="PF00892"/>
    </source>
</evidence>
<keyword evidence="3 5" id="KW-1133">Transmembrane helix</keyword>
<evidence type="ECO:0000256" key="2">
    <source>
        <dbReference type="ARBA" id="ARBA00022692"/>
    </source>
</evidence>
<proteinExistence type="predicted"/>
<feature type="transmembrane region" description="Helical" evidence="5">
    <location>
        <begin position="58"/>
        <end position="78"/>
    </location>
</feature>
<dbReference type="Pfam" id="PF00892">
    <property type="entry name" value="EamA"/>
    <property type="match status" value="2"/>
</dbReference>